<dbReference type="InterPro" id="IPR019734">
    <property type="entry name" value="TPR_rpt"/>
</dbReference>
<dbReference type="OrthoDB" id="1144971at2"/>
<keyword evidence="3" id="KW-1185">Reference proteome</keyword>
<protein>
    <submittedName>
        <fullName evidence="2">Uncharacterized protein</fullName>
    </submittedName>
</protein>
<keyword evidence="1" id="KW-0812">Transmembrane</keyword>
<sequence>MEQEIEKYLNGEMTKEETIIFLEKIDGNPDAKEALTLYQEMNTIYDSENWNITDKKPSYKKIREYEEFFKGDKGASVKNAIGKAEQSYFEEPQTSKMKRIFLYVGGIAAIFIAGLFLLGQFNKDIDNSQLYAEYKDWNVLPSLVLRDGATELADIEKLFRNKKNEESLILIEKYMTENNQEANSQILLYLGANQLELNKNEDAIESFTKLLTNNTLDSSKAHWYLGLCYLKLGELGKAKIEFKSLKNSGLNFKKTEIEELLTLLD</sequence>
<evidence type="ECO:0000256" key="1">
    <source>
        <dbReference type="SAM" id="Phobius"/>
    </source>
</evidence>
<gene>
    <name evidence="2" type="ORF">SAMN04487910_1908</name>
</gene>
<dbReference type="Pfam" id="PF13174">
    <property type="entry name" value="TPR_6"/>
    <property type="match status" value="1"/>
</dbReference>
<dbReference type="AlphaFoldDB" id="A0A1H7N0J1"/>
<feature type="transmembrane region" description="Helical" evidence="1">
    <location>
        <begin position="100"/>
        <end position="119"/>
    </location>
</feature>
<keyword evidence="1" id="KW-0472">Membrane</keyword>
<dbReference type="Proteomes" id="UP000198521">
    <property type="component" value="Unassembled WGS sequence"/>
</dbReference>
<evidence type="ECO:0000313" key="3">
    <source>
        <dbReference type="Proteomes" id="UP000198521"/>
    </source>
</evidence>
<dbReference type="EMBL" id="FOAB01000003">
    <property type="protein sequence ID" value="SEL16475.1"/>
    <property type="molecule type" value="Genomic_DNA"/>
</dbReference>
<keyword evidence="1" id="KW-1133">Transmembrane helix</keyword>
<accession>A0A1H7N0J1</accession>
<name>A0A1H7N0J1_AQUAM</name>
<dbReference type="Gene3D" id="1.25.40.10">
    <property type="entry name" value="Tetratricopeptide repeat domain"/>
    <property type="match status" value="1"/>
</dbReference>
<dbReference type="InterPro" id="IPR011990">
    <property type="entry name" value="TPR-like_helical_dom_sf"/>
</dbReference>
<dbReference type="RefSeq" id="WP_091407790.1">
    <property type="nucleotide sequence ID" value="NZ_FOAB01000003.1"/>
</dbReference>
<evidence type="ECO:0000313" key="2">
    <source>
        <dbReference type="EMBL" id="SEL16475.1"/>
    </source>
</evidence>
<dbReference type="SUPFAM" id="SSF48452">
    <property type="entry name" value="TPR-like"/>
    <property type="match status" value="1"/>
</dbReference>
<proteinExistence type="predicted"/>
<organism evidence="2 3">
    <name type="scientific">Aquimarina amphilecti</name>
    <dbReference type="NCBI Taxonomy" id="1038014"/>
    <lineage>
        <taxon>Bacteria</taxon>
        <taxon>Pseudomonadati</taxon>
        <taxon>Bacteroidota</taxon>
        <taxon>Flavobacteriia</taxon>
        <taxon>Flavobacteriales</taxon>
        <taxon>Flavobacteriaceae</taxon>
        <taxon>Aquimarina</taxon>
    </lineage>
</organism>
<dbReference type="STRING" id="1038014.SAMN04487910_1908"/>
<reference evidence="2 3" key="1">
    <citation type="submission" date="2016-10" db="EMBL/GenBank/DDBJ databases">
        <authorList>
            <person name="de Groot N.N."/>
        </authorList>
    </citation>
    <scope>NUCLEOTIDE SEQUENCE [LARGE SCALE GENOMIC DNA]</scope>
    <source>
        <strain evidence="2 3">DSM 25232</strain>
    </source>
</reference>